<dbReference type="EMBL" id="FODT01000007">
    <property type="protein sequence ID" value="SEP03119.1"/>
    <property type="molecule type" value="Genomic_DNA"/>
</dbReference>
<dbReference type="PROSITE" id="PS51379">
    <property type="entry name" value="4FE4S_FER_2"/>
    <property type="match status" value="1"/>
</dbReference>
<dbReference type="OrthoDB" id="9803397at2"/>
<reference evidence="6" key="1">
    <citation type="submission" date="2016-10" db="EMBL/GenBank/DDBJ databases">
        <authorList>
            <person name="Varghese N."/>
            <person name="Submissions S."/>
        </authorList>
    </citation>
    <scope>NUCLEOTIDE SEQUENCE [LARGE SCALE GENOMIC DNA]</scope>
    <source>
        <strain evidence="6">DSM 123</strain>
    </source>
</reference>
<proteinExistence type="predicted"/>
<gene>
    <name evidence="5" type="ORF">SAMN05444123_10783</name>
</gene>
<evidence type="ECO:0000313" key="6">
    <source>
        <dbReference type="Proteomes" id="UP000199615"/>
    </source>
</evidence>
<accession>A0A1H8UIR5</accession>
<dbReference type="GO" id="GO:0046872">
    <property type="term" value="F:metal ion binding"/>
    <property type="evidence" value="ECO:0007669"/>
    <property type="project" value="UniProtKB-KW"/>
</dbReference>
<dbReference type="GO" id="GO:0051536">
    <property type="term" value="F:iron-sulfur cluster binding"/>
    <property type="evidence" value="ECO:0007669"/>
    <property type="project" value="UniProtKB-KW"/>
</dbReference>
<dbReference type="InterPro" id="IPR017900">
    <property type="entry name" value="4Fe4S_Fe_S_CS"/>
</dbReference>
<keyword evidence="3" id="KW-0411">Iron-sulfur</keyword>
<dbReference type="AlphaFoldDB" id="A0A1H8UIR5"/>
<evidence type="ECO:0000256" key="2">
    <source>
        <dbReference type="ARBA" id="ARBA00023004"/>
    </source>
</evidence>
<dbReference type="Gene3D" id="3.30.70.20">
    <property type="match status" value="1"/>
</dbReference>
<protein>
    <submittedName>
        <fullName evidence="5">4Fe-4S binding domain-containing protein</fullName>
    </submittedName>
</protein>
<evidence type="ECO:0000256" key="3">
    <source>
        <dbReference type="ARBA" id="ARBA00023014"/>
    </source>
</evidence>
<dbReference type="NCBIfam" id="NF033683">
    <property type="entry name" value="di_4Fe-4S_YfhL"/>
    <property type="match status" value="1"/>
</dbReference>
<dbReference type="InterPro" id="IPR047927">
    <property type="entry name" value="YfhL-like"/>
</dbReference>
<sequence>MALMINDDCTACDACRPVCPNEAIAAGEPLFVIDALRCTECVGAEDEPQCRLVCPAGCVVANPDWSETPEELQVKYDQLHS</sequence>
<dbReference type="Pfam" id="PF00037">
    <property type="entry name" value="Fer4"/>
    <property type="match status" value="1"/>
</dbReference>
<evidence type="ECO:0000256" key="1">
    <source>
        <dbReference type="ARBA" id="ARBA00022723"/>
    </source>
</evidence>
<keyword evidence="1" id="KW-0479">Metal-binding</keyword>
<dbReference type="InterPro" id="IPR017896">
    <property type="entry name" value="4Fe4S_Fe-S-bd"/>
</dbReference>
<evidence type="ECO:0000313" key="5">
    <source>
        <dbReference type="EMBL" id="SEP03119.1"/>
    </source>
</evidence>
<dbReference type="PROSITE" id="PS00198">
    <property type="entry name" value="4FE4S_FER_1"/>
    <property type="match status" value="1"/>
</dbReference>
<keyword evidence="2" id="KW-0408">Iron</keyword>
<dbReference type="RefSeq" id="WP_092684747.1">
    <property type="nucleotide sequence ID" value="NZ_FODT01000007.1"/>
</dbReference>
<evidence type="ECO:0000259" key="4">
    <source>
        <dbReference type="PROSITE" id="PS51379"/>
    </source>
</evidence>
<name>A0A1H8UIR5_9BRAD</name>
<dbReference type="Proteomes" id="UP000199615">
    <property type="component" value="Unassembled WGS sequence"/>
</dbReference>
<feature type="domain" description="4Fe-4S ferredoxin-type" evidence="4">
    <location>
        <begin position="1"/>
        <end position="29"/>
    </location>
</feature>
<organism evidence="5 6">
    <name type="scientific">Rhodopseudomonas pseudopalustris</name>
    <dbReference type="NCBI Taxonomy" id="1513892"/>
    <lineage>
        <taxon>Bacteria</taxon>
        <taxon>Pseudomonadati</taxon>
        <taxon>Pseudomonadota</taxon>
        <taxon>Alphaproteobacteria</taxon>
        <taxon>Hyphomicrobiales</taxon>
        <taxon>Nitrobacteraceae</taxon>
        <taxon>Rhodopseudomonas</taxon>
    </lineage>
</organism>
<keyword evidence="6" id="KW-1185">Reference proteome</keyword>
<dbReference type="SUPFAM" id="SSF54862">
    <property type="entry name" value="4Fe-4S ferredoxins"/>
    <property type="match status" value="1"/>
</dbReference>